<comment type="caution">
    <text evidence="6">The sequence shown here is derived from an EMBL/GenBank/DDBJ whole genome shotgun (WGS) entry which is preliminary data.</text>
</comment>
<evidence type="ECO:0000256" key="4">
    <source>
        <dbReference type="RuleBase" id="RU003345"/>
    </source>
</evidence>
<gene>
    <name evidence="6" type="ORF">DCC39_10685</name>
</gene>
<dbReference type="AlphaFoldDB" id="A0A2U1K0G4"/>
<reference evidence="6 7" key="1">
    <citation type="submission" date="2018-04" db="EMBL/GenBank/DDBJ databases">
        <title>Camelliibacillus theae gen. nov., sp. nov., isolated from Pu'er tea.</title>
        <authorList>
            <person name="Niu L."/>
        </authorList>
    </citation>
    <scope>NUCLEOTIDE SEQUENCE [LARGE SCALE GENOMIC DNA]</scope>
    <source>
        <strain evidence="6 7">T8</strain>
    </source>
</reference>
<dbReference type="FunFam" id="3.40.309.10:FF:000012">
    <property type="entry name" value="Betaine aldehyde dehydrogenase"/>
    <property type="match status" value="1"/>
</dbReference>
<protein>
    <submittedName>
        <fullName evidence="6">Aldehyde dehydrogenase</fullName>
    </submittedName>
</protein>
<dbReference type="OrthoDB" id="9762913at2"/>
<dbReference type="PROSITE" id="PS00687">
    <property type="entry name" value="ALDEHYDE_DEHYDR_GLU"/>
    <property type="match status" value="1"/>
</dbReference>
<dbReference type="GO" id="GO:0016620">
    <property type="term" value="F:oxidoreductase activity, acting on the aldehyde or oxo group of donors, NAD or NADP as acceptor"/>
    <property type="evidence" value="ECO:0007669"/>
    <property type="project" value="InterPro"/>
</dbReference>
<dbReference type="Pfam" id="PF00171">
    <property type="entry name" value="Aldedh"/>
    <property type="match status" value="1"/>
</dbReference>
<proteinExistence type="inferred from homology"/>
<dbReference type="Gene3D" id="3.40.605.10">
    <property type="entry name" value="Aldehyde Dehydrogenase, Chain A, domain 1"/>
    <property type="match status" value="1"/>
</dbReference>
<comment type="similarity">
    <text evidence="1 4">Belongs to the aldehyde dehydrogenase family.</text>
</comment>
<dbReference type="Proteomes" id="UP000245998">
    <property type="component" value="Unassembled WGS sequence"/>
</dbReference>
<dbReference type="Gene3D" id="3.40.309.10">
    <property type="entry name" value="Aldehyde Dehydrogenase, Chain A, domain 2"/>
    <property type="match status" value="1"/>
</dbReference>
<evidence type="ECO:0000313" key="6">
    <source>
        <dbReference type="EMBL" id="PWA10745.1"/>
    </source>
</evidence>
<dbReference type="InterPro" id="IPR016163">
    <property type="entry name" value="Ald_DH_C"/>
</dbReference>
<accession>A0A2U1K0G4</accession>
<evidence type="ECO:0000256" key="2">
    <source>
        <dbReference type="ARBA" id="ARBA00023002"/>
    </source>
</evidence>
<organism evidence="6 7">
    <name type="scientific">Pueribacillus theae</name>
    <dbReference type="NCBI Taxonomy" id="2171751"/>
    <lineage>
        <taxon>Bacteria</taxon>
        <taxon>Bacillati</taxon>
        <taxon>Bacillota</taxon>
        <taxon>Bacilli</taxon>
        <taxon>Bacillales</taxon>
        <taxon>Bacillaceae</taxon>
        <taxon>Pueribacillus</taxon>
    </lineage>
</organism>
<evidence type="ECO:0000256" key="3">
    <source>
        <dbReference type="PROSITE-ProRule" id="PRU10007"/>
    </source>
</evidence>
<dbReference type="InterPro" id="IPR016162">
    <property type="entry name" value="Ald_DH_N"/>
</dbReference>
<dbReference type="EMBL" id="QCZG01000020">
    <property type="protein sequence ID" value="PWA10745.1"/>
    <property type="molecule type" value="Genomic_DNA"/>
</dbReference>
<dbReference type="InterPro" id="IPR016161">
    <property type="entry name" value="Ald_DH/histidinol_DH"/>
</dbReference>
<feature type="domain" description="Aldehyde dehydrogenase" evidence="5">
    <location>
        <begin position="23"/>
        <end position="490"/>
    </location>
</feature>
<evidence type="ECO:0000313" key="7">
    <source>
        <dbReference type="Proteomes" id="UP000245998"/>
    </source>
</evidence>
<dbReference type="InterPro" id="IPR015590">
    <property type="entry name" value="Aldehyde_DH_dom"/>
</dbReference>
<keyword evidence="7" id="KW-1185">Reference proteome</keyword>
<dbReference type="PANTHER" id="PTHR11699">
    <property type="entry name" value="ALDEHYDE DEHYDROGENASE-RELATED"/>
    <property type="match status" value="1"/>
</dbReference>
<dbReference type="SUPFAM" id="SSF53720">
    <property type="entry name" value="ALDH-like"/>
    <property type="match status" value="1"/>
</dbReference>
<name>A0A2U1K0G4_9BACI</name>
<dbReference type="InterPro" id="IPR029510">
    <property type="entry name" value="Ald_DH_CS_GLU"/>
</dbReference>
<sequence length="507" mass="55432">MELSQVISKDQLKHYKLFVNGEFVDAEEGKEFEVINPADESVVGYASLATQKDAEKAVKAAKATFESGIWANKTTGERAQVLNKLADLMEENYDEIAKLLIAESGSTVAKADVEILNTIDGYRTYADLVRTDYEYEAIPPNSVMGIPSLNFVNRVPVGVVVGIIPWNWPLYLAMWKIAPALAAGNSVIVKVANETPLHGLFIAELAQKAGVPAGVLQVITGDGPEVGEYLVTHPFVNKISFTGSTEVGKRIMNLASDDLKRLKLELGGKSAQIFLEDADLDIAIDGALFTGYQHNGQTCHNGTRVFVPRSIHDEVVEKLVERTKAIKVGVGPEAGIGPVISKVQHDRIKKYIQIGQEEGATLAIGGDEPQGEEFEKGYWINPTVFTNVTNDMRIAREEIFGPVISVIPYDEIDKAINMANDNPNGLSGNVWSRSIDRAIEVAKKMRTGMVLINDSALISNKAPFGGFKHSGFGRESGIYGLLEFTEVQHIHVGISSEKDYYKAMFTE</sequence>
<evidence type="ECO:0000256" key="1">
    <source>
        <dbReference type="ARBA" id="ARBA00009986"/>
    </source>
</evidence>
<feature type="active site" evidence="3">
    <location>
        <position position="265"/>
    </location>
</feature>
<keyword evidence="2 4" id="KW-0560">Oxidoreductase</keyword>
<evidence type="ECO:0000259" key="5">
    <source>
        <dbReference type="Pfam" id="PF00171"/>
    </source>
</evidence>
<dbReference type="FunFam" id="3.40.605.10:FF:000007">
    <property type="entry name" value="NAD/NADP-dependent betaine aldehyde dehydrogenase"/>
    <property type="match status" value="1"/>
</dbReference>